<dbReference type="PANTHER" id="PTHR34825">
    <property type="entry name" value="CONSERVED PROTEIN, WITH A WEAK D-GALACTARATE DEHYDRATASE/ALTRONATE HYDROLASE DOMAIN"/>
    <property type="match status" value="1"/>
</dbReference>
<dbReference type="InterPro" id="IPR018631">
    <property type="entry name" value="AAA-ATPase-like_dom"/>
</dbReference>
<evidence type="ECO:0000313" key="2">
    <source>
        <dbReference type="EMBL" id="MEQ2711113.1"/>
    </source>
</evidence>
<accession>A0ABV1IV57</accession>
<name>A0ABV1IV57_9FIRM</name>
<reference evidence="2 3" key="1">
    <citation type="submission" date="2024-04" db="EMBL/GenBank/DDBJ databases">
        <title>Human intestinal bacterial collection.</title>
        <authorList>
            <person name="Pauvert C."/>
            <person name="Hitch T.C.A."/>
            <person name="Clavel T."/>
        </authorList>
    </citation>
    <scope>NUCLEOTIDE SEQUENCE [LARGE SCALE GENOMIC DNA]</scope>
    <source>
        <strain evidence="2 3">CLA-AA-H249</strain>
    </source>
</reference>
<dbReference type="EMBL" id="JBBNIN010000010">
    <property type="protein sequence ID" value="MEQ2711113.1"/>
    <property type="molecule type" value="Genomic_DNA"/>
</dbReference>
<evidence type="ECO:0000313" key="3">
    <source>
        <dbReference type="Proteomes" id="UP001482154"/>
    </source>
</evidence>
<dbReference type="Pfam" id="PF09820">
    <property type="entry name" value="AAA-ATPase_like"/>
    <property type="match status" value="1"/>
</dbReference>
<dbReference type="SUPFAM" id="SSF52540">
    <property type="entry name" value="P-loop containing nucleoside triphosphate hydrolases"/>
    <property type="match status" value="1"/>
</dbReference>
<evidence type="ECO:0000259" key="1">
    <source>
        <dbReference type="Pfam" id="PF09820"/>
    </source>
</evidence>
<dbReference type="PANTHER" id="PTHR34825:SF1">
    <property type="entry name" value="AAA-ATPASE-LIKE DOMAIN-CONTAINING PROTEIN"/>
    <property type="match status" value="1"/>
</dbReference>
<dbReference type="RefSeq" id="WP_349110928.1">
    <property type="nucleotide sequence ID" value="NZ_JBBNIN010000010.1"/>
</dbReference>
<protein>
    <submittedName>
        <fullName evidence="2">AAA family ATPase</fullName>
    </submittedName>
</protein>
<feature type="domain" description="AAA-ATPase-like" evidence="1">
    <location>
        <begin position="12"/>
        <end position="212"/>
    </location>
</feature>
<sequence>MGIYLNPPADGFEDILKDDIYVDKTELIAYTNQVLGTTRKLTCFSRPRRFGKSFAAQMLVAYYSKGTKSEHLFKNLKIAKDIEEKSHYKQYLNQCDVLFWDMTWFITNARNIEDTVKDLQRKIIFELKREFTDCIEQETIALPEALLQISAVTGRKFFIIIDEWDALFREAQTDQRLQEEYIQLLRGLFKGIQVSRFLSGAYMTGILPIKKYGTQSALTDFYEYTMLEPGPLAEFVGFTEQEVKDLCKEQQIDFEQAKKWYDGYCFGQTGHIYNPNSVMKAIFNKRFSNYWTQTETYESLRVYIDLNFDGLKDMIVDLIGEKHCRIDTGSFQNDMTSLKNKDDVLTLLVHLGYLAYDIDQKEVYIPNEEIRQEFIRAIKNGKRQELVKTNNLN</sequence>
<dbReference type="Proteomes" id="UP001482154">
    <property type="component" value="Unassembled WGS sequence"/>
</dbReference>
<dbReference type="InterPro" id="IPR027417">
    <property type="entry name" value="P-loop_NTPase"/>
</dbReference>
<organism evidence="2 3">
    <name type="scientific">Anaerostipes amylophilus</name>
    <dbReference type="NCBI Taxonomy" id="2981779"/>
    <lineage>
        <taxon>Bacteria</taxon>
        <taxon>Bacillati</taxon>
        <taxon>Bacillota</taxon>
        <taxon>Clostridia</taxon>
        <taxon>Lachnospirales</taxon>
        <taxon>Lachnospiraceae</taxon>
        <taxon>Anaerostipes</taxon>
    </lineage>
</organism>
<keyword evidence="3" id="KW-1185">Reference proteome</keyword>
<gene>
    <name evidence="2" type="ORF">AAAU51_08010</name>
</gene>
<comment type="caution">
    <text evidence="2">The sequence shown here is derived from an EMBL/GenBank/DDBJ whole genome shotgun (WGS) entry which is preliminary data.</text>
</comment>
<proteinExistence type="predicted"/>